<feature type="region of interest" description="Disordered" evidence="4">
    <location>
        <begin position="465"/>
        <end position="600"/>
    </location>
</feature>
<dbReference type="AlphaFoldDB" id="A0A316V994"/>
<reference evidence="5 6" key="1">
    <citation type="journal article" date="2018" name="Mol. Biol. Evol.">
        <title>Broad Genomic Sampling Reveals a Smut Pathogenic Ancestry of the Fungal Clade Ustilaginomycotina.</title>
        <authorList>
            <person name="Kijpornyongpan T."/>
            <person name="Mondo S.J."/>
            <person name="Barry K."/>
            <person name="Sandor L."/>
            <person name="Lee J."/>
            <person name="Lipzen A."/>
            <person name="Pangilinan J."/>
            <person name="LaButti K."/>
            <person name="Hainaut M."/>
            <person name="Henrissat B."/>
            <person name="Grigoriev I.V."/>
            <person name="Spatafora J.W."/>
            <person name="Aime M.C."/>
        </authorList>
    </citation>
    <scope>NUCLEOTIDE SEQUENCE [LARGE SCALE GENOMIC DNA]</scope>
    <source>
        <strain evidence="5 6">MCA 3882</strain>
    </source>
</reference>
<feature type="compositionally biased region" description="Basic and acidic residues" evidence="4">
    <location>
        <begin position="237"/>
        <end position="255"/>
    </location>
</feature>
<dbReference type="STRING" id="1280837.A0A316V994"/>
<evidence type="ECO:0000256" key="4">
    <source>
        <dbReference type="SAM" id="MobiDB-lite"/>
    </source>
</evidence>
<feature type="compositionally biased region" description="Acidic residues" evidence="4">
    <location>
        <begin position="214"/>
        <end position="236"/>
    </location>
</feature>
<sequence>MAMGKGRSPSDRKAKGGFGTSDHVKARQEKRQGRSNSSGGPKSIHDVFEYATEQEERGKGGNNKGSQRRLQRATTNGTEMFDRPNGKRAAADDSDEEEEDEHDARAHASSSKRPDYGTAPILGDDDENEYHVTEIASEDDEEIDSDEAFGESDDERYADWKFASDKNKKQGMKGKRSRGPANDEEDEEASSGSDEEEDEDDADMMDLSKMLDGGSEDDSADDDEDDDDDDDDDDDETLQKHIEAFGKGTSKRDSEAAALGSGPSANKRRVLQDRTEAVPEGEWNAPIRREGAGLTIDDLLKPIADHNGTSLTALRGTAKALRPPTSANDKQPVASKKGGGKLHAPLPTIVQDRLDRSAAYNETKAEVDGWQPTIKRLREAEHLSFPLQPDPVVRPSTAALAGNFKASNDFEQDIAAMLEREGATEKQMTKAEELEMNNRGMSADEIRRRTGELRRMRELLFREEQKAKRVSKIKSKTYRRIARKQKQRDEEKARQAGLLNGEGDEEDDEESRMKAERARAKERATLKHKNAGKWAKDAIGMKGIHDMPETRKAVEDQLLRGEQLRRRIQGDGSDDDEDDSDADTMQSDDNRDNDRERGFDEMATLKKNLAEEDANVANEGEKKGVWNMKFMREARERQAKDSLDQMDAFEKEMQENEGSDDDEVTAASMQIGQNAGRRVFSATSDAVQNGKAAGDEGEEEASHKPKAYKPLTKTDAVNIRVDDVRPIDSKTSKGKDETKDVNPWLVDASQSNKVSRKKNEATISKDGSALNKAANRIQKHASKNDDARLAEQQDGELVIDPEAQLALRQEATQNQSKKQNGKKSVNTRDADEDSNDDSDGEEDIDEPVEVNVRKPKTAMQQRQLVSEAFAGDDVLADFAAEKQAEIDAEKPQEVDTYLPGWGSWSGKGVRTSKKKAEERKKQFTKTTAGLDPTKRKDFGMSNVIINQKRDKKADKFKSDDVPFPYTSRAQYEMAMRNPLGPEWNTRTQHQRMTLPKVLTKPGKAIKPIEKLF</sequence>
<feature type="compositionally biased region" description="Basic and acidic residues" evidence="4">
    <location>
        <begin position="22"/>
        <end position="32"/>
    </location>
</feature>
<feature type="compositionally biased region" description="Acidic residues" evidence="4">
    <location>
        <begin position="92"/>
        <end position="101"/>
    </location>
</feature>
<feature type="compositionally biased region" description="Basic and acidic residues" evidence="4">
    <location>
        <begin position="782"/>
        <end position="791"/>
    </location>
</feature>
<dbReference type="Proteomes" id="UP000245771">
    <property type="component" value="Unassembled WGS sequence"/>
</dbReference>
<evidence type="ECO:0000256" key="2">
    <source>
        <dbReference type="ARBA" id="ARBA00022553"/>
    </source>
</evidence>
<dbReference type="FunCoup" id="A0A316V994">
    <property type="interactions" value="398"/>
</dbReference>
<feature type="compositionally biased region" description="Basic and acidic residues" evidence="4">
    <location>
        <begin position="43"/>
        <end position="59"/>
    </location>
</feature>
<feature type="compositionally biased region" description="Acidic residues" evidence="4">
    <location>
        <begin position="136"/>
        <end position="154"/>
    </location>
</feature>
<accession>A0A316V994</accession>
<feature type="compositionally biased region" description="Acidic residues" evidence="4">
    <location>
        <begin position="182"/>
        <end position="204"/>
    </location>
</feature>
<proteinExistence type="predicted"/>
<feature type="compositionally biased region" description="Basic residues" evidence="4">
    <location>
        <begin position="468"/>
        <end position="486"/>
    </location>
</feature>
<feature type="compositionally biased region" description="Low complexity" evidence="4">
    <location>
        <begin position="813"/>
        <end position="824"/>
    </location>
</feature>
<feature type="compositionally biased region" description="Basic and acidic residues" evidence="4">
    <location>
        <begin position="543"/>
        <end position="569"/>
    </location>
</feature>
<evidence type="ECO:0000313" key="6">
    <source>
        <dbReference type="Proteomes" id="UP000245771"/>
    </source>
</evidence>
<organism evidence="5 6">
    <name type="scientific">Meira miltonrushii</name>
    <dbReference type="NCBI Taxonomy" id="1280837"/>
    <lineage>
        <taxon>Eukaryota</taxon>
        <taxon>Fungi</taxon>
        <taxon>Dikarya</taxon>
        <taxon>Basidiomycota</taxon>
        <taxon>Ustilaginomycotina</taxon>
        <taxon>Exobasidiomycetes</taxon>
        <taxon>Exobasidiales</taxon>
        <taxon>Brachybasidiaceae</taxon>
        <taxon>Meira</taxon>
    </lineage>
</organism>
<feature type="compositionally biased region" description="Basic and acidic residues" evidence="4">
    <location>
        <begin position="80"/>
        <end position="91"/>
    </location>
</feature>
<feature type="compositionally biased region" description="Basic residues" evidence="4">
    <location>
        <begin position="169"/>
        <end position="178"/>
    </location>
</feature>
<dbReference type="GO" id="GO:0006364">
    <property type="term" value="P:rRNA processing"/>
    <property type="evidence" value="ECO:0007669"/>
    <property type="project" value="InterPro"/>
</dbReference>
<feature type="compositionally biased region" description="Basic and acidic residues" evidence="4">
    <location>
        <begin position="155"/>
        <end position="168"/>
    </location>
</feature>
<feature type="region of interest" description="Disordered" evidence="4">
    <location>
        <begin position="889"/>
        <end position="923"/>
    </location>
</feature>
<feature type="region of interest" description="Disordered" evidence="4">
    <location>
        <begin position="1"/>
        <end position="285"/>
    </location>
</feature>
<feature type="compositionally biased region" description="Basic and acidic residues" evidence="4">
    <location>
        <begin position="588"/>
        <end position="600"/>
    </location>
</feature>
<feature type="region of interest" description="Disordered" evidence="4">
    <location>
        <begin position="422"/>
        <end position="449"/>
    </location>
</feature>
<feature type="region of interest" description="Disordered" evidence="4">
    <location>
        <begin position="685"/>
        <end position="857"/>
    </location>
</feature>
<feature type="compositionally biased region" description="Acidic residues" evidence="4">
    <location>
        <begin position="572"/>
        <end position="582"/>
    </location>
</feature>
<dbReference type="RefSeq" id="XP_025354398.1">
    <property type="nucleotide sequence ID" value="XM_025499204.1"/>
</dbReference>
<dbReference type="EMBL" id="KZ819604">
    <property type="protein sequence ID" value="PWN34096.1"/>
    <property type="molecule type" value="Genomic_DNA"/>
</dbReference>
<comment type="subcellular location">
    <subcellularLocation>
        <location evidence="1">Nucleus</location>
        <location evidence="1">Nucleolus</location>
    </subcellularLocation>
</comment>
<dbReference type="InParanoid" id="A0A316V994"/>
<keyword evidence="2" id="KW-0597">Phosphoprotein</keyword>
<dbReference type="InterPro" id="IPR006709">
    <property type="entry name" value="SSU_processome_Utp14"/>
</dbReference>
<name>A0A316V994_9BASI</name>
<dbReference type="GO" id="GO:0032040">
    <property type="term" value="C:small-subunit processome"/>
    <property type="evidence" value="ECO:0007669"/>
    <property type="project" value="InterPro"/>
</dbReference>
<protein>
    <submittedName>
        <fullName evidence="5">Utp14-domain-containing protein</fullName>
    </submittedName>
</protein>
<dbReference type="GeneID" id="37020985"/>
<keyword evidence="3" id="KW-0539">Nucleus</keyword>
<feature type="region of interest" description="Disordered" evidence="4">
    <location>
        <begin position="315"/>
        <end position="348"/>
    </location>
</feature>
<feature type="compositionally biased region" description="Acidic residues" evidence="4">
    <location>
        <begin position="830"/>
        <end position="848"/>
    </location>
</feature>
<evidence type="ECO:0000256" key="1">
    <source>
        <dbReference type="ARBA" id="ARBA00004604"/>
    </source>
</evidence>
<evidence type="ECO:0000313" key="5">
    <source>
        <dbReference type="EMBL" id="PWN34096.1"/>
    </source>
</evidence>
<keyword evidence="6" id="KW-1185">Reference proteome</keyword>
<feature type="compositionally biased region" description="Basic and acidic residues" evidence="4">
    <location>
        <begin position="511"/>
        <end position="525"/>
    </location>
</feature>
<feature type="compositionally biased region" description="Basic and acidic residues" evidence="4">
    <location>
        <begin position="422"/>
        <end position="433"/>
    </location>
</feature>
<gene>
    <name evidence="5" type="ORF">FA14DRAFT_161629</name>
</gene>
<dbReference type="PANTHER" id="PTHR14150">
    <property type="entry name" value="U3 SMALL NUCLEOLAR RNA-ASSOCIATED PROTEIN 14"/>
    <property type="match status" value="1"/>
</dbReference>
<feature type="compositionally biased region" description="Basic and acidic residues" evidence="4">
    <location>
        <begin position="720"/>
        <end position="740"/>
    </location>
</feature>
<evidence type="ECO:0000256" key="3">
    <source>
        <dbReference type="ARBA" id="ARBA00023242"/>
    </source>
</evidence>
<dbReference type="PANTHER" id="PTHR14150:SF12">
    <property type="entry name" value="U3 SMALL NUCLEOLAR RNA-ASSOCIATED PROTEIN 14 HOMOLOG A"/>
    <property type="match status" value="1"/>
</dbReference>
<dbReference type="Pfam" id="PF04615">
    <property type="entry name" value="Utp14"/>
    <property type="match status" value="1"/>
</dbReference>
<dbReference type="OrthoDB" id="277439at2759"/>